<dbReference type="VEuPathDB" id="VectorBase:AFUN019551"/>
<dbReference type="EnsemblMetazoa" id="AFUN019551-RA">
    <property type="protein sequence ID" value="AFUN019551-PA"/>
    <property type="gene ID" value="AFUN019551"/>
</dbReference>
<sequence length="104" mass="12069">MKNNKNGQLSTNQTKQREPSKYWSLIINMRSCWYVGDPGLEPSPETFGWDRLRSLLLEPDLFRRCWFSIGSGADYESPMLKGSPIKQPTPATVLLFLIKDYRQK</sequence>
<reference evidence="1" key="1">
    <citation type="submission" date="2020-05" db="UniProtKB">
        <authorList>
            <consortium name="EnsemblMetazoa"/>
        </authorList>
    </citation>
    <scope>IDENTIFICATION</scope>
    <source>
        <strain evidence="1">FUMOZ</strain>
    </source>
</reference>
<protein>
    <submittedName>
        <fullName evidence="1">Uncharacterized protein</fullName>
    </submittedName>
</protein>
<proteinExistence type="predicted"/>
<name>A0A4Y0BGH8_ANOFN</name>
<accession>A0A4Y0BGH8</accession>
<dbReference type="AlphaFoldDB" id="A0A4Y0BGH8"/>
<evidence type="ECO:0000313" key="1">
    <source>
        <dbReference type="EnsemblMetazoa" id="AFUN019551-PA"/>
    </source>
</evidence>
<organism evidence="1">
    <name type="scientific">Anopheles funestus</name>
    <name type="common">African malaria mosquito</name>
    <dbReference type="NCBI Taxonomy" id="62324"/>
    <lineage>
        <taxon>Eukaryota</taxon>
        <taxon>Metazoa</taxon>
        <taxon>Ecdysozoa</taxon>
        <taxon>Arthropoda</taxon>
        <taxon>Hexapoda</taxon>
        <taxon>Insecta</taxon>
        <taxon>Pterygota</taxon>
        <taxon>Neoptera</taxon>
        <taxon>Endopterygota</taxon>
        <taxon>Diptera</taxon>
        <taxon>Nematocera</taxon>
        <taxon>Culicoidea</taxon>
        <taxon>Culicidae</taxon>
        <taxon>Anophelinae</taxon>
        <taxon>Anopheles</taxon>
    </lineage>
</organism>